<organism evidence="3 4">
    <name type="scientific">Nonomuraea rhodomycinica</name>
    <dbReference type="NCBI Taxonomy" id="1712872"/>
    <lineage>
        <taxon>Bacteria</taxon>
        <taxon>Bacillati</taxon>
        <taxon>Actinomycetota</taxon>
        <taxon>Actinomycetes</taxon>
        <taxon>Streptosporangiales</taxon>
        <taxon>Streptosporangiaceae</taxon>
        <taxon>Nonomuraea</taxon>
    </lineage>
</organism>
<dbReference type="AlphaFoldDB" id="A0A7Y6IU63"/>
<dbReference type="PANTHER" id="PTHR33824:SF7">
    <property type="entry name" value="POLYKETIDE CYCLASE_DEHYDRASE AND LIPID TRANSPORT SUPERFAMILY PROTEIN"/>
    <property type="match status" value="1"/>
</dbReference>
<dbReference type="Gene3D" id="3.30.530.20">
    <property type="match status" value="1"/>
</dbReference>
<dbReference type="RefSeq" id="WP_175602636.1">
    <property type="nucleotide sequence ID" value="NZ_JABWGO010000005.1"/>
</dbReference>
<protein>
    <submittedName>
        <fullName evidence="3">SRPBCC family protein</fullName>
    </submittedName>
</protein>
<proteinExistence type="predicted"/>
<dbReference type="EMBL" id="JABWGO010000005">
    <property type="protein sequence ID" value="NUW43134.1"/>
    <property type="molecule type" value="Genomic_DNA"/>
</dbReference>
<evidence type="ECO:0000256" key="1">
    <source>
        <dbReference type="SAM" id="MobiDB-lite"/>
    </source>
</evidence>
<evidence type="ECO:0000259" key="2">
    <source>
        <dbReference type="Pfam" id="PF03364"/>
    </source>
</evidence>
<name>A0A7Y6IU63_9ACTN</name>
<dbReference type="PANTHER" id="PTHR33824">
    <property type="entry name" value="POLYKETIDE CYCLASE/DEHYDRASE AND LIPID TRANSPORT SUPERFAMILY PROTEIN"/>
    <property type="match status" value="1"/>
</dbReference>
<keyword evidence="4" id="KW-1185">Reference proteome</keyword>
<feature type="domain" description="Coenzyme Q-binding protein COQ10 START" evidence="2">
    <location>
        <begin position="10"/>
        <end position="129"/>
    </location>
</feature>
<dbReference type="Pfam" id="PF03364">
    <property type="entry name" value="Polyketide_cyc"/>
    <property type="match status" value="1"/>
</dbReference>
<reference evidence="3 4" key="1">
    <citation type="submission" date="2020-06" db="EMBL/GenBank/DDBJ databases">
        <authorList>
            <person name="Chanama M."/>
        </authorList>
    </citation>
    <scope>NUCLEOTIDE SEQUENCE [LARGE SCALE GENOMIC DNA]</scope>
    <source>
        <strain evidence="3 4">TBRC6557</strain>
    </source>
</reference>
<evidence type="ECO:0000313" key="4">
    <source>
        <dbReference type="Proteomes" id="UP000546126"/>
    </source>
</evidence>
<feature type="region of interest" description="Disordered" evidence="1">
    <location>
        <begin position="139"/>
        <end position="213"/>
    </location>
</feature>
<accession>A0A7Y6IU63</accession>
<sequence>MSTIEHSVDVNVPVRVAYNQWTQFESFPEFMEGVESVKQLTDTRTAWITEIAGVKREFEAEISEQHPDERIAWHSVDKPRQAGVVTFHRLDENTTKVTLQMEYDPEGFLETAADALQIVRLRVRNDMERFKQFIESRGGETGAWRGDVPGPHQHGSSLGTGGSLTPPGSGEPVPPGTVGGSDYPPGTGTGPTLPPPGPLGPHDDPPAGPRPVL</sequence>
<dbReference type="InterPro" id="IPR005031">
    <property type="entry name" value="COQ10_START"/>
</dbReference>
<evidence type="ECO:0000313" key="3">
    <source>
        <dbReference type="EMBL" id="NUW43134.1"/>
    </source>
</evidence>
<dbReference type="Proteomes" id="UP000546126">
    <property type="component" value="Unassembled WGS sequence"/>
</dbReference>
<dbReference type="SUPFAM" id="SSF55961">
    <property type="entry name" value="Bet v1-like"/>
    <property type="match status" value="1"/>
</dbReference>
<dbReference type="InterPro" id="IPR023393">
    <property type="entry name" value="START-like_dom_sf"/>
</dbReference>
<comment type="caution">
    <text evidence="3">The sequence shown here is derived from an EMBL/GenBank/DDBJ whole genome shotgun (WGS) entry which is preliminary data.</text>
</comment>
<dbReference type="CDD" id="cd07817">
    <property type="entry name" value="SRPBCC_8"/>
    <property type="match status" value="1"/>
</dbReference>
<dbReference type="InterPro" id="IPR047137">
    <property type="entry name" value="ORF3"/>
</dbReference>
<gene>
    <name evidence="3" type="ORF">HT134_23790</name>
</gene>